<feature type="transmembrane region" description="Helical" evidence="17">
    <location>
        <begin position="206"/>
        <end position="224"/>
    </location>
</feature>
<comment type="catalytic activity">
    <reaction evidence="15">
        <text>[GlcNAc-(1-&gt;4)-Mur2Ac(oyl-L-Ala-gamma-D-Glu-L-Lys-D-Ala-D-Ala)](n)-di-trans,octa-cis-undecaprenyl diphosphate + beta-D-GlcNAc-(1-&gt;4)-Mur2Ac(oyl-L-Ala-gamma-D-Glu-L-Lys-D-Ala-D-Ala)-di-trans,octa-cis-undecaprenyl diphosphate = [GlcNAc-(1-&gt;4)-Mur2Ac(oyl-L-Ala-gamma-D-Glu-L-Lys-D-Ala-D-Ala)](n+1)-di-trans,octa-cis-undecaprenyl diphosphate + di-trans,octa-cis-undecaprenyl diphosphate + H(+)</text>
        <dbReference type="Rhea" id="RHEA:23708"/>
        <dbReference type="Rhea" id="RHEA-COMP:9602"/>
        <dbReference type="Rhea" id="RHEA-COMP:9603"/>
        <dbReference type="ChEBI" id="CHEBI:15378"/>
        <dbReference type="ChEBI" id="CHEBI:58405"/>
        <dbReference type="ChEBI" id="CHEBI:60033"/>
        <dbReference type="ChEBI" id="CHEBI:78435"/>
        <dbReference type="EC" id="2.4.99.28"/>
    </reaction>
</comment>
<sequence length="403" mass="44330">MKNIRERLTNKLKYMDYYILIPFFVLTCIGIVMVYSASSSTVVQIGLSANYYLKKQALYAILSFIIVGIVFLINHHALVTTKAIYMFMIVGVGISLLFLIGLAHLHPSSAVNGATAWIRLGPINIEPSELAKLTIIMYLAYVFANHSDINTAVNLKTFYHNNARPITIAAGFCLLILLQPDTGGMTILATIIIIMIATSGMSVKNVFKCLAILIAILTVGWLWIVNFPPTWMTHSYQYQRIVAFLHPFKYAKAGGTQLVNSYYAIVNGGAFGRGIGQSIQKRGFLPEPYTDFIMSVITEELGVVGAVVILALLFFLIGRIILVGIRARKTYNALICFGVGTWLFIQTCFNIGGMLGLLPITGVTLPFISYGGTSMIVLAVAIGLVLNVDADEKKLRLHLKSKK</sequence>
<evidence type="ECO:0000256" key="5">
    <source>
        <dbReference type="ARBA" id="ARBA00022960"/>
    </source>
</evidence>
<evidence type="ECO:0000256" key="14">
    <source>
        <dbReference type="ARBA" id="ARBA00044770"/>
    </source>
</evidence>
<dbReference type="GO" id="GO:0015648">
    <property type="term" value="F:lipid-linked peptidoglycan transporter activity"/>
    <property type="evidence" value="ECO:0007669"/>
    <property type="project" value="TreeGrafter"/>
</dbReference>
<evidence type="ECO:0000256" key="7">
    <source>
        <dbReference type="ARBA" id="ARBA00022989"/>
    </source>
</evidence>
<evidence type="ECO:0000256" key="4">
    <source>
        <dbReference type="ARBA" id="ARBA00022692"/>
    </source>
</evidence>
<feature type="transmembrane region" description="Helical" evidence="17">
    <location>
        <begin position="334"/>
        <end position="355"/>
    </location>
</feature>
<dbReference type="EC" id="2.4.99.28" evidence="14"/>
<dbReference type="GO" id="GO:0032153">
    <property type="term" value="C:cell division site"/>
    <property type="evidence" value="ECO:0007669"/>
    <property type="project" value="TreeGrafter"/>
</dbReference>
<evidence type="ECO:0000256" key="9">
    <source>
        <dbReference type="ARBA" id="ARBA00032370"/>
    </source>
</evidence>
<dbReference type="EMBL" id="JAHLFS010000021">
    <property type="protein sequence ID" value="MBU3851356.1"/>
    <property type="molecule type" value="Genomic_DNA"/>
</dbReference>
<evidence type="ECO:0000256" key="11">
    <source>
        <dbReference type="ARBA" id="ARBA00038053"/>
    </source>
</evidence>
<comment type="function">
    <text evidence="16">Peptidoglycan polymerase that is essential for cell division.</text>
</comment>
<dbReference type="GO" id="GO:0009252">
    <property type="term" value="P:peptidoglycan biosynthetic process"/>
    <property type="evidence" value="ECO:0007669"/>
    <property type="project" value="UniProtKB-KW"/>
</dbReference>
<keyword evidence="4 17" id="KW-0812">Transmembrane</keyword>
<evidence type="ECO:0000313" key="19">
    <source>
        <dbReference type="Proteomes" id="UP000777303"/>
    </source>
</evidence>
<name>A0A948X0I9_9LACO</name>
<comment type="caution">
    <text evidence="18">The sequence shown here is derived from an EMBL/GenBank/DDBJ whole genome shotgun (WGS) entry which is preliminary data.</text>
</comment>
<evidence type="ECO:0000256" key="2">
    <source>
        <dbReference type="ARBA" id="ARBA00022676"/>
    </source>
</evidence>
<organism evidence="18 19">
    <name type="scientific">Candidatus Paralactobacillus gallistercoris</name>
    <dbReference type="NCBI Taxonomy" id="2838724"/>
    <lineage>
        <taxon>Bacteria</taxon>
        <taxon>Bacillati</taxon>
        <taxon>Bacillota</taxon>
        <taxon>Bacilli</taxon>
        <taxon>Lactobacillales</taxon>
        <taxon>Lactobacillaceae</taxon>
        <taxon>Lactobacillus</taxon>
    </lineage>
</organism>
<dbReference type="GO" id="GO:0005886">
    <property type="term" value="C:plasma membrane"/>
    <property type="evidence" value="ECO:0007669"/>
    <property type="project" value="TreeGrafter"/>
</dbReference>
<dbReference type="PROSITE" id="PS00428">
    <property type="entry name" value="FTSW_RODA_SPOVE"/>
    <property type="match status" value="1"/>
</dbReference>
<evidence type="ECO:0000256" key="15">
    <source>
        <dbReference type="ARBA" id="ARBA00049902"/>
    </source>
</evidence>
<proteinExistence type="inferred from homology"/>
<evidence type="ECO:0000256" key="12">
    <source>
        <dbReference type="ARBA" id="ARBA00041185"/>
    </source>
</evidence>
<evidence type="ECO:0000256" key="16">
    <source>
        <dbReference type="ARBA" id="ARBA00049966"/>
    </source>
</evidence>
<feature type="transmembrane region" description="Helical" evidence="17">
    <location>
        <begin position="17"/>
        <end position="37"/>
    </location>
</feature>
<feature type="transmembrane region" description="Helical" evidence="17">
    <location>
        <begin position="301"/>
        <end position="322"/>
    </location>
</feature>
<dbReference type="GO" id="GO:0008360">
    <property type="term" value="P:regulation of cell shape"/>
    <property type="evidence" value="ECO:0007669"/>
    <property type="project" value="UniProtKB-KW"/>
</dbReference>
<feature type="transmembrane region" description="Helical" evidence="17">
    <location>
        <begin position="367"/>
        <end position="388"/>
    </location>
</feature>
<evidence type="ECO:0000256" key="13">
    <source>
        <dbReference type="ARBA" id="ARBA00041418"/>
    </source>
</evidence>
<dbReference type="GO" id="GO:0051301">
    <property type="term" value="P:cell division"/>
    <property type="evidence" value="ECO:0007669"/>
    <property type="project" value="InterPro"/>
</dbReference>
<keyword evidence="6" id="KW-0573">Peptidoglycan synthesis</keyword>
<dbReference type="Pfam" id="PF01098">
    <property type="entry name" value="FTSW_RODA_SPOVE"/>
    <property type="match status" value="1"/>
</dbReference>
<reference evidence="18" key="1">
    <citation type="journal article" date="2021" name="PeerJ">
        <title>Extensive microbial diversity within the chicken gut microbiome revealed by metagenomics and culture.</title>
        <authorList>
            <person name="Gilroy R."/>
            <person name="Ravi A."/>
            <person name="Getino M."/>
            <person name="Pursley I."/>
            <person name="Horton D.L."/>
            <person name="Alikhan N.F."/>
            <person name="Baker D."/>
            <person name="Gharbi K."/>
            <person name="Hall N."/>
            <person name="Watson M."/>
            <person name="Adriaenssens E.M."/>
            <person name="Foster-Nyarko E."/>
            <person name="Jarju S."/>
            <person name="Secka A."/>
            <person name="Antonio M."/>
            <person name="Oren A."/>
            <person name="Chaudhuri R.R."/>
            <person name="La Ragione R."/>
            <person name="Hildebrand F."/>
            <person name="Pallen M.J."/>
        </authorList>
    </citation>
    <scope>NUCLEOTIDE SEQUENCE</scope>
    <source>
        <strain evidence="18">F6-6636</strain>
    </source>
</reference>
<evidence type="ECO:0000256" key="17">
    <source>
        <dbReference type="SAM" id="Phobius"/>
    </source>
</evidence>
<dbReference type="InterPro" id="IPR018365">
    <property type="entry name" value="Cell_cycle_FtsW-rel_CS"/>
</dbReference>
<dbReference type="GO" id="GO:0008955">
    <property type="term" value="F:peptidoglycan glycosyltransferase activity"/>
    <property type="evidence" value="ECO:0007669"/>
    <property type="project" value="UniProtKB-EC"/>
</dbReference>
<comment type="subcellular location">
    <subcellularLocation>
        <location evidence="1">Membrane</location>
        <topology evidence="1">Multi-pass membrane protein</topology>
    </subcellularLocation>
</comment>
<dbReference type="InterPro" id="IPR001182">
    <property type="entry name" value="FtsW/RodA"/>
</dbReference>
<keyword evidence="7 17" id="KW-1133">Transmembrane helix</keyword>
<keyword evidence="5" id="KW-0133">Cell shape</keyword>
<feature type="transmembrane region" description="Helical" evidence="17">
    <location>
        <begin position="85"/>
        <end position="105"/>
    </location>
</feature>
<dbReference type="Proteomes" id="UP000777303">
    <property type="component" value="Unassembled WGS sequence"/>
</dbReference>
<evidence type="ECO:0000313" key="18">
    <source>
        <dbReference type="EMBL" id="MBU3851356.1"/>
    </source>
</evidence>
<evidence type="ECO:0000256" key="6">
    <source>
        <dbReference type="ARBA" id="ARBA00022984"/>
    </source>
</evidence>
<dbReference type="PANTHER" id="PTHR30474">
    <property type="entry name" value="CELL CYCLE PROTEIN"/>
    <property type="match status" value="1"/>
</dbReference>
<comment type="similarity">
    <text evidence="11">Belongs to the SEDS family. FtsW subfamily.</text>
</comment>
<reference evidence="18" key="2">
    <citation type="submission" date="2021-04" db="EMBL/GenBank/DDBJ databases">
        <authorList>
            <person name="Gilroy R."/>
        </authorList>
    </citation>
    <scope>NUCLEOTIDE SEQUENCE</scope>
    <source>
        <strain evidence="18">F6-6636</strain>
    </source>
</reference>
<evidence type="ECO:0000256" key="8">
    <source>
        <dbReference type="ARBA" id="ARBA00023136"/>
    </source>
</evidence>
<keyword evidence="3" id="KW-0808">Transferase</keyword>
<gene>
    <name evidence="18" type="ORF">H9901_01485</name>
</gene>
<keyword evidence="2" id="KW-0328">Glycosyltransferase</keyword>
<evidence type="ECO:0000256" key="3">
    <source>
        <dbReference type="ARBA" id="ARBA00022679"/>
    </source>
</evidence>
<evidence type="ECO:0000256" key="1">
    <source>
        <dbReference type="ARBA" id="ARBA00004141"/>
    </source>
</evidence>
<feature type="transmembrane region" description="Helical" evidence="17">
    <location>
        <begin position="57"/>
        <end position="73"/>
    </location>
</feature>
<accession>A0A948X0I9</accession>
<dbReference type="AlphaFoldDB" id="A0A948X0I9"/>
<keyword evidence="8 17" id="KW-0472">Membrane</keyword>
<dbReference type="PANTHER" id="PTHR30474:SF2">
    <property type="entry name" value="PEPTIDOGLYCAN GLYCOSYLTRANSFERASE FTSW-RELATED"/>
    <property type="match status" value="1"/>
</dbReference>
<protein>
    <recommendedName>
        <fullName evidence="12">Probable peptidoglycan glycosyltransferase FtsW</fullName>
        <ecNumber evidence="14">2.4.99.28</ecNumber>
    </recommendedName>
    <alternativeName>
        <fullName evidence="13">Cell division protein FtsW</fullName>
    </alternativeName>
    <alternativeName>
        <fullName evidence="10">Cell wall polymerase</fullName>
    </alternativeName>
    <alternativeName>
        <fullName evidence="9">Peptidoglycan polymerase</fullName>
    </alternativeName>
</protein>
<evidence type="ECO:0000256" key="10">
    <source>
        <dbReference type="ARBA" id="ARBA00033270"/>
    </source>
</evidence>